<dbReference type="InterPro" id="IPR001739">
    <property type="entry name" value="Methyl_CpG_DNA-bd"/>
</dbReference>
<dbReference type="PROSITE" id="PS50982">
    <property type="entry name" value="MBD"/>
    <property type="match status" value="1"/>
</dbReference>
<evidence type="ECO:0000256" key="4">
    <source>
        <dbReference type="ARBA" id="ARBA00023163"/>
    </source>
</evidence>
<dbReference type="GeneID" id="106816953"/>
<keyword evidence="6" id="KW-0175">Coiled coil</keyword>
<feature type="region of interest" description="Disordered" evidence="7">
    <location>
        <begin position="189"/>
        <end position="208"/>
    </location>
</feature>
<reference evidence="10" key="1">
    <citation type="submission" date="2025-08" db="UniProtKB">
        <authorList>
            <consortium name="RefSeq"/>
        </authorList>
    </citation>
    <scope>IDENTIFICATION</scope>
</reference>
<evidence type="ECO:0000313" key="9">
    <source>
        <dbReference type="Proteomes" id="UP000695022"/>
    </source>
</evidence>
<dbReference type="CDD" id="cd01396">
    <property type="entry name" value="MeCP2_MBD"/>
    <property type="match status" value="1"/>
</dbReference>
<keyword evidence="9" id="KW-1185">Reference proteome</keyword>
<dbReference type="InterPro" id="IPR016177">
    <property type="entry name" value="DNA-bd_dom_sf"/>
</dbReference>
<dbReference type="RefSeq" id="XP_014677085.1">
    <property type="nucleotide sequence ID" value="XM_014821599.1"/>
</dbReference>
<dbReference type="SUPFAM" id="SSF54171">
    <property type="entry name" value="DNA-binding domain"/>
    <property type="match status" value="1"/>
</dbReference>
<dbReference type="Pfam" id="PF01429">
    <property type="entry name" value="MBD"/>
    <property type="match status" value="1"/>
</dbReference>
<dbReference type="Pfam" id="PF16564">
    <property type="entry name" value="MBDa"/>
    <property type="match status" value="1"/>
</dbReference>
<organism evidence="9 10">
    <name type="scientific">Priapulus caudatus</name>
    <name type="common">Priapulid worm</name>
    <dbReference type="NCBI Taxonomy" id="37621"/>
    <lineage>
        <taxon>Eukaryota</taxon>
        <taxon>Metazoa</taxon>
        <taxon>Ecdysozoa</taxon>
        <taxon>Scalidophora</taxon>
        <taxon>Priapulida</taxon>
        <taxon>Priapulimorpha</taxon>
        <taxon>Priapulimorphida</taxon>
        <taxon>Priapulidae</taxon>
        <taxon>Priapulus</taxon>
    </lineage>
</organism>
<evidence type="ECO:0000256" key="3">
    <source>
        <dbReference type="ARBA" id="ARBA00023125"/>
    </source>
</evidence>
<name>A0ABM1EY14_PRICU</name>
<dbReference type="InterPro" id="IPR032343">
    <property type="entry name" value="MBD2/MBD3_p55-bd"/>
</dbReference>
<dbReference type="PANTHER" id="PTHR12396:SF0">
    <property type="entry name" value="METHYL-CPG BINDING DOMAIN PROTEIN-LIKE, ISOFORM C"/>
    <property type="match status" value="1"/>
</dbReference>
<keyword evidence="2" id="KW-0805">Transcription regulation</keyword>
<dbReference type="Gene3D" id="3.30.890.10">
    <property type="entry name" value="Methyl-cpg-binding Protein 2, Chain A"/>
    <property type="match status" value="1"/>
</dbReference>
<evidence type="ECO:0000313" key="10">
    <source>
        <dbReference type="RefSeq" id="XP_014677085.1"/>
    </source>
</evidence>
<accession>A0ABM1EY14</accession>
<evidence type="ECO:0000256" key="1">
    <source>
        <dbReference type="ARBA" id="ARBA00004123"/>
    </source>
</evidence>
<keyword evidence="3" id="KW-0238">DNA-binding</keyword>
<protein>
    <submittedName>
        <fullName evidence="10">Methyl-CpG-binding domain protein 2-like isoform X1</fullName>
    </submittedName>
</protein>
<evidence type="ECO:0000256" key="2">
    <source>
        <dbReference type="ARBA" id="ARBA00023015"/>
    </source>
</evidence>
<comment type="subcellular location">
    <subcellularLocation>
        <location evidence="1">Nucleus</location>
    </subcellularLocation>
</comment>
<feature type="coiled-coil region" evidence="6">
    <location>
        <begin position="222"/>
        <end position="249"/>
    </location>
</feature>
<gene>
    <name evidence="10" type="primary">LOC106816953</name>
</gene>
<dbReference type="Proteomes" id="UP000695022">
    <property type="component" value="Unplaced"/>
</dbReference>
<feature type="compositionally biased region" description="Polar residues" evidence="7">
    <location>
        <begin position="189"/>
        <end position="202"/>
    </location>
</feature>
<feature type="domain" description="MBD" evidence="8">
    <location>
        <begin position="3"/>
        <end position="71"/>
    </location>
</feature>
<dbReference type="SMART" id="SM00391">
    <property type="entry name" value="MBD"/>
    <property type="match status" value="1"/>
</dbReference>
<evidence type="ECO:0000256" key="7">
    <source>
        <dbReference type="SAM" id="MobiDB-lite"/>
    </source>
</evidence>
<dbReference type="Pfam" id="PF14048">
    <property type="entry name" value="MBD_C"/>
    <property type="match status" value="1"/>
</dbReference>
<dbReference type="PANTHER" id="PTHR12396">
    <property type="entry name" value="METHYL-CPG BINDING PROTEIN, MBD"/>
    <property type="match status" value="1"/>
</dbReference>
<keyword evidence="5" id="KW-0539">Nucleus</keyword>
<proteinExistence type="predicted"/>
<keyword evidence="4" id="KW-0804">Transcription</keyword>
<evidence type="ECO:0000256" key="5">
    <source>
        <dbReference type="ARBA" id="ARBA00023242"/>
    </source>
</evidence>
<evidence type="ECO:0000259" key="8">
    <source>
        <dbReference type="PROSITE" id="PS50982"/>
    </source>
</evidence>
<evidence type="ECO:0000256" key="6">
    <source>
        <dbReference type="SAM" id="Coils"/>
    </source>
</evidence>
<dbReference type="InterPro" id="IPR025884">
    <property type="entry name" value="MeCpG-bd_2/3_C_dom"/>
</dbReference>
<sequence>MSIEKIRSECTALPKGWYKEEVIRQSGLSAGKSDVYYHSPDGKKIRSKPQLAREVGDMIDLSAFDFRTGRMLSGVLRKSKRLKGTQFDYARGVRNDASLVPPIRQTASIFKQPVTVVKTQNSRVKSELKHGPQDKPKQVFWEKRLQGLHASDINGNALESLNLPHNFKSVGPHVESDTLLQSIATSLHTSGQPITGQTGSKSSLDKNPGVYLNPDQPLMQALMVSEEDIKRQETKVLEARKRLEKALQVFAEA</sequence>